<protein>
    <submittedName>
        <fullName evidence="1">Uncharacterized protein</fullName>
    </submittedName>
</protein>
<accession>A0A7S0C0T2</accession>
<reference evidence="1" key="1">
    <citation type="submission" date="2021-01" db="EMBL/GenBank/DDBJ databases">
        <authorList>
            <person name="Corre E."/>
            <person name="Pelletier E."/>
            <person name="Niang G."/>
            <person name="Scheremetjew M."/>
            <person name="Finn R."/>
            <person name="Kale V."/>
            <person name="Holt S."/>
            <person name="Cochrane G."/>
            <person name="Meng A."/>
            <person name="Brown T."/>
            <person name="Cohen L."/>
        </authorList>
    </citation>
    <scope>NUCLEOTIDE SEQUENCE</scope>
    <source>
        <strain evidence="1">CCAP1064/1</strain>
    </source>
</reference>
<proteinExistence type="predicted"/>
<sequence length="134" mass="13940">MYMENPTSASTLSKISGSGTSWILGGSSGINLARADVMHQELDEAPEEALMIAERMSLALEGAVLPASESDTVGRVVVVTNTGTNGLPSKSSLVEALGLKTEVDGVVLLAEATIEHKSFAASTGTFCYQMMGML</sequence>
<gene>
    <name evidence="1" type="ORF">PINE0816_LOCUS4636</name>
</gene>
<dbReference type="EMBL" id="HBEL01009691">
    <property type="protein sequence ID" value="CAD8408514.1"/>
    <property type="molecule type" value="Transcribed_RNA"/>
</dbReference>
<name>A0A7S0C0T2_9STRA</name>
<evidence type="ECO:0000313" key="1">
    <source>
        <dbReference type="EMBL" id="CAD8408514.1"/>
    </source>
</evidence>
<dbReference type="AlphaFoldDB" id="A0A7S0C0T2"/>
<organism evidence="1">
    <name type="scientific">Proboscia inermis</name>
    <dbReference type="NCBI Taxonomy" id="420281"/>
    <lineage>
        <taxon>Eukaryota</taxon>
        <taxon>Sar</taxon>
        <taxon>Stramenopiles</taxon>
        <taxon>Ochrophyta</taxon>
        <taxon>Bacillariophyta</taxon>
        <taxon>Coscinodiscophyceae</taxon>
        <taxon>Rhizosoleniophycidae</taxon>
        <taxon>Rhizosoleniales</taxon>
        <taxon>Rhizosoleniaceae</taxon>
        <taxon>Proboscia</taxon>
    </lineage>
</organism>